<evidence type="ECO:0000313" key="3">
    <source>
        <dbReference type="Proteomes" id="UP000719267"/>
    </source>
</evidence>
<evidence type="ECO:0000313" key="2">
    <source>
        <dbReference type="EMBL" id="MBW2962124.1"/>
    </source>
</evidence>
<evidence type="ECO:0008006" key="4">
    <source>
        <dbReference type="Google" id="ProtNLM"/>
    </source>
</evidence>
<accession>A0ABS6W2T3</accession>
<organism evidence="2 3">
    <name type="scientific">Mesonia aestuariivivens</name>
    <dbReference type="NCBI Taxonomy" id="2796128"/>
    <lineage>
        <taxon>Bacteria</taxon>
        <taxon>Pseudomonadati</taxon>
        <taxon>Bacteroidota</taxon>
        <taxon>Flavobacteriia</taxon>
        <taxon>Flavobacteriales</taxon>
        <taxon>Flavobacteriaceae</taxon>
        <taxon>Mesonia</taxon>
    </lineage>
</organism>
<proteinExistence type="predicted"/>
<comment type="caution">
    <text evidence="2">The sequence shown here is derived from an EMBL/GenBank/DDBJ whole genome shotgun (WGS) entry which is preliminary data.</text>
</comment>
<sequence length="108" mass="12759">MLQNFTHYFLHFIAIGGIAYLYDKTNWKMYWLILVATMLVDVDHVLADPIFQPQRCSINFHLLHTYYAITIYCLGAILIKHKIVRLICIGLCFHMFTDKIDCLWNNFG</sequence>
<dbReference type="Proteomes" id="UP000719267">
    <property type="component" value="Unassembled WGS sequence"/>
</dbReference>
<gene>
    <name evidence="2" type="ORF">KW502_09965</name>
</gene>
<dbReference type="InterPro" id="IPR046125">
    <property type="entry name" value="DUF6122"/>
</dbReference>
<feature type="transmembrane region" description="Helical" evidence="1">
    <location>
        <begin position="29"/>
        <end position="46"/>
    </location>
</feature>
<name>A0ABS6W2T3_9FLAO</name>
<keyword evidence="1" id="KW-0472">Membrane</keyword>
<dbReference type="RefSeq" id="WP_219040415.1">
    <property type="nucleotide sequence ID" value="NZ_JAHWDF010000010.1"/>
</dbReference>
<feature type="transmembrane region" description="Helical" evidence="1">
    <location>
        <begin position="58"/>
        <end position="79"/>
    </location>
</feature>
<keyword evidence="1" id="KW-0812">Transmembrane</keyword>
<dbReference type="EMBL" id="JAHWDF010000010">
    <property type="protein sequence ID" value="MBW2962124.1"/>
    <property type="molecule type" value="Genomic_DNA"/>
</dbReference>
<feature type="transmembrane region" description="Helical" evidence="1">
    <location>
        <begin position="6"/>
        <end position="22"/>
    </location>
</feature>
<reference evidence="2 3" key="1">
    <citation type="submission" date="2021-07" db="EMBL/GenBank/DDBJ databases">
        <title>Mesonia aestuariivivens sp. nov., isolated from a tidal flat.</title>
        <authorList>
            <person name="Kim Y.-O."/>
            <person name="Yoon J.-H."/>
        </authorList>
    </citation>
    <scope>NUCLEOTIDE SEQUENCE [LARGE SCALE GENOMIC DNA]</scope>
    <source>
        <strain evidence="2 3">JHPTF-M18</strain>
    </source>
</reference>
<keyword evidence="1" id="KW-1133">Transmembrane helix</keyword>
<dbReference type="Pfam" id="PF19617">
    <property type="entry name" value="DUF6122"/>
    <property type="match status" value="1"/>
</dbReference>
<protein>
    <recommendedName>
        <fullName evidence="4">Metal-dependent hydrolase</fullName>
    </recommendedName>
</protein>
<keyword evidence="3" id="KW-1185">Reference proteome</keyword>
<evidence type="ECO:0000256" key="1">
    <source>
        <dbReference type="SAM" id="Phobius"/>
    </source>
</evidence>